<evidence type="ECO:0000313" key="2">
    <source>
        <dbReference type="Proteomes" id="UP000615003"/>
    </source>
</evidence>
<dbReference type="Proteomes" id="UP000615003">
    <property type="component" value="Unassembled WGS sequence"/>
</dbReference>
<comment type="caution">
    <text evidence="1">The sequence shown here is derived from an EMBL/GenBank/DDBJ whole genome shotgun (WGS) entry which is preliminary data.</text>
</comment>
<accession>A0ABR9ENL0</accession>
<proteinExistence type="predicted"/>
<sequence length="39" mass="4279">MPLYLAAFFYTTLISIKDAKKSSSDMANLSVLSIIQPLS</sequence>
<evidence type="ECO:0000313" key="1">
    <source>
        <dbReference type="EMBL" id="MBE0381853.1"/>
    </source>
</evidence>
<protein>
    <submittedName>
        <fullName evidence="1">Uncharacterized protein</fullName>
    </submittedName>
</protein>
<keyword evidence="2" id="KW-1185">Reference proteome</keyword>
<name>A0ABR9ENL0_PSEVC</name>
<reference evidence="1 2" key="1">
    <citation type="submission" date="2015-06" db="EMBL/GenBank/DDBJ databases">
        <title>Genome sequence of Pseudoalteromonas carrageenovora.</title>
        <authorList>
            <person name="Xie B.-B."/>
            <person name="Rong J.-C."/>
            <person name="Qin Q.-L."/>
            <person name="Zhang Y.-Z."/>
        </authorList>
    </citation>
    <scope>NUCLEOTIDE SEQUENCE [LARGE SCALE GENOMIC DNA]</scope>
    <source>
        <strain evidence="1 2">IAM 12662</strain>
    </source>
</reference>
<dbReference type="EMBL" id="AQGW01000018">
    <property type="protein sequence ID" value="MBE0381853.1"/>
    <property type="molecule type" value="Genomic_DNA"/>
</dbReference>
<gene>
    <name evidence="1" type="ORF">PCARR_a0088</name>
</gene>
<organism evidence="1 2">
    <name type="scientific">Pseudoalteromonas carrageenovora IAM 12662</name>
    <dbReference type="NCBI Taxonomy" id="1314868"/>
    <lineage>
        <taxon>Bacteria</taxon>
        <taxon>Pseudomonadati</taxon>
        <taxon>Pseudomonadota</taxon>
        <taxon>Gammaproteobacteria</taxon>
        <taxon>Alteromonadales</taxon>
        <taxon>Pseudoalteromonadaceae</taxon>
        <taxon>Pseudoalteromonas</taxon>
    </lineage>
</organism>